<sequence>MHIIFVLSGKLFGNPVAFIGVAYLGICVALLGSIVLKAAGLN</sequence>
<gene>
    <name evidence="2" type="ORF">EKPJFOCH_2254</name>
</gene>
<accession>A0ABQ4TN72</accession>
<reference evidence="2" key="1">
    <citation type="journal article" date="2021" name="Front. Microbiol.">
        <title>Comprehensive Comparative Genomics and Phenotyping of Methylobacterium Species.</title>
        <authorList>
            <person name="Alessa O."/>
            <person name="Ogura Y."/>
            <person name="Fujitani Y."/>
            <person name="Takami H."/>
            <person name="Hayashi T."/>
            <person name="Sahin N."/>
            <person name="Tani A."/>
        </authorList>
    </citation>
    <scope>NUCLEOTIDE SEQUENCE</scope>
    <source>
        <strain evidence="2">DSM 23674</strain>
    </source>
</reference>
<protein>
    <submittedName>
        <fullName evidence="2">Uncharacterized protein</fullName>
    </submittedName>
</protein>
<feature type="transmembrane region" description="Helical" evidence="1">
    <location>
        <begin position="16"/>
        <end position="36"/>
    </location>
</feature>
<name>A0ABQ4TN72_9HYPH</name>
<dbReference type="EMBL" id="BPRA01000009">
    <property type="protein sequence ID" value="GJE55759.1"/>
    <property type="molecule type" value="Genomic_DNA"/>
</dbReference>
<dbReference type="Proteomes" id="UP001055101">
    <property type="component" value="Unassembled WGS sequence"/>
</dbReference>
<organism evidence="2 3">
    <name type="scientific">Methylobacterium thuringiense</name>
    <dbReference type="NCBI Taxonomy" id="1003091"/>
    <lineage>
        <taxon>Bacteria</taxon>
        <taxon>Pseudomonadati</taxon>
        <taxon>Pseudomonadota</taxon>
        <taxon>Alphaproteobacteria</taxon>
        <taxon>Hyphomicrobiales</taxon>
        <taxon>Methylobacteriaceae</taxon>
        <taxon>Methylobacterium</taxon>
    </lineage>
</organism>
<keyword evidence="1" id="KW-0812">Transmembrane</keyword>
<keyword evidence="1" id="KW-1133">Transmembrane helix</keyword>
<keyword evidence="1" id="KW-0472">Membrane</keyword>
<keyword evidence="3" id="KW-1185">Reference proteome</keyword>
<evidence type="ECO:0000313" key="2">
    <source>
        <dbReference type="EMBL" id="GJE55759.1"/>
    </source>
</evidence>
<comment type="caution">
    <text evidence="2">The sequence shown here is derived from an EMBL/GenBank/DDBJ whole genome shotgun (WGS) entry which is preliminary data.</text>
</comment>
<evidence type="ECO:0000313" key="3">
    <source>
        <dbReference type="Proteomes" id="UP001055101"/>
    </source>
</evidence>
<proteinExistence type="predicted"/>
<evidence type="ECO:0000256" key="1">
    <source>
        <dbReference type="SAM" id="Phobius"/>
    </source>
</evidence>
<reference evidence="2" key="2">
    <citation type="submission" date="2021-08" db="EMBL/GenBank/DDBJ databases">
        <authorList>
            <person name="Tani A."/>
            <person name="Ola A."/>
            <person name="Ogura Y."/>
            <person name="Katsura K."/>
            <person name="Hayashi T."/>
        </authorList>
    </citation>
    <scope>NUCLEOTIDE SEQUENCE</scope>
    <source>
        <strain evidence="2">DSM 23674</strain>
    </source>
</reference>